<evidence type="ECO:0000313" key="3">
    <source>
        <dbReference type="Proteomes" id="UP000230390"/>
    </source>
</evidence>
<evidence type="ECO:0000259" key="1">
    <source>
        <dbReference type="Pfam" id="PF08906"/>
    </source>
</evidence>
<name>A0A2G8T9W0_9BURK</name>
<dbReference type="RefSeq" id="WP_099792421.1">
    <property type="nucleotide sequence ID" value="NZ_JBHLYV010000096.1"/>
</dbReference>
<dbReference type="EMBL" id="PDOC01000021">
    <property type="protein sequence ID" value="PIL42753.1"/>
    <property type="molecule type" value="Genomic_DNA"/>
</dbReference>
<dbReference type="Proteomes" id="UP000230390">
    <property type="component" value="Unassembled WGS sequence"/>
</dbReference>
<feature type="domain" description="T6SS immunity protein Tdi1 C-terminal" evidence="1">
    <location>
        <begin position="57"/>
        <end position="124"/>
    </location>
</feature>
<dbReference type="OrthoDB" id="672028at2"/>
<reference evidence="2 3" key="1">
    <citation type="submission" date="2017-10" db="EMBL/GenBank/DDBJ databases">
        <title>Massilia psychrophilum sp. nov., a novel purple-pigmented bacterium isolated from Tianshan glacier, Xinjiang Municipality, China.</title>
        <authorList>
            <person name="Wang H."/>
        </authorList>
    </citation>
    <scope>NUCLEOTIDE SEQUENCE [LARGE SCALE GENOMIC DNA]</scope>
    <source>
        <strain evidence="2 3">JCM 30074</strain>
    </source>
</reference>
<protein>
    <submittedName>
        <fullName evidence="2">DUF1851 domain-containing protein</fullName>
    </submittedName>
</protein>
<dbReference type="AlphaFoldDB" id="A0A2G8T9W0"/>
<dbReference type="InterPro" id="IPR015002">
    <property type="entry name" value="T6SS_Tdi1_C"/>
</dbReference>
<evidence type="ECO:0000313" key="2">
    <source>
        <dbReference type="EMBL" id="PIL42753.1"/>
    </source>
</evidence>
<keyword evidence="3" id="KW-1185">Reference proteome</keyword>
<gene>
    <name evidence="2" type="ORF">CR105_22525</name>
</gene>
<dbReference type="Pfam" id="PF08906">
    <property type="entry name" value="T6SS_Tdi1_C"/>
    <property type="match status" value="1"/>
</dbReference>
<organism evidence="2 3">
    <name type="scientific">Massilia eurypsychrophila</name>
    <dbReference type="NCBI Taxonomy" id="1485217"/>
    <lineage>
        <taxon>Bacteria</taxon>
        <taxon>Pseudomonadati</taxon>
        <taxon>Pseudomonadota</taxon>
        <taxon>Betaproteobacteria</taxon>
        <taxon>Burkholderiales</taxon>
        <taxon>Oxalobacteraceae</taxon>
        <taxon>Telluria group</taxon>
        <taxon>Massilia</taxon>
    </lineage>
</organism>
<comment type="caution">
    <text evidence="2">The sequence shown here is derived from an EMBL/GenBank/DDBJ whole genome shotgun (WGS) entry which is preliminary data.</text>
</comment>
<sequence>MSTVDEINQSWGWVGLTAVEVLGENDFGNLIIRDEDGRYWRLCPQELRCEPVAGDQDEFDKLSYNQQFLHGWYMTELVTLAREKLGPLASGRKYCMTVPGVLGGEYGEDNLATAPLLDLIRFSGEGAQQFLGLD</sequence>
<accession>A0A2G8T9W0</accession>
<proteinExistence type="predicted"/>